<sequence length="409" mass="44466">MEVKDYPRLRRLEAVQVKQQGREMIALRDPQGYFKNLVLIPPVFFYIASLCDGNRSIRDLQAAYVRRFGDIITSDQLGAMLAEFDDKLLLDSPKFHALKTNLDAEYLRLPNRPMSCAGSAYAGDPRQLMQQISEMIAEAGKPGDSGPLPLAIIAPHIDLERGRECYGKMYSLLANCRRPQAPLVVILGTCHGEMEGAFALTGKNYLTPFGMVQTDVGLAQGLAQAAGLDGLGDEVSHRSEHSIEVHLPMLCVIFGGADRFNLLPINCNSFHSFIQAGCSPAEDPEVSSFISALKGLISAMGENVFLIASGDLSHVGSRFGGSLPLDPVRLTSVIAKDKEMLKAAEAGDPEGFYAYIASENDQRNICGLPPIYALGKALECEGRLIAHSHWYDRQEASAVTFAGLTFAGI</sequence>
<gene>
    <name evidence="2" type="ORF">A2Y75_09535</name>
</gene>
<dbReference type="InterPro" id="IPR002737">
    <property type="entry name" value="MEMO1_fam"/>
</dbReference>
<evidence type="ECO:0000256" key="1">
    <source>
        <dbReference type="ARBA" id="ARBA00006315"/>
    </source>
</evidence>
<dbReference type="PANTHER" id="PTHR11060">
    <property type="entry name" value="PROTEIN MEMO1"/>
    <property type="match status" value="1"/>
</dbReference>
<organism evidence="2 3">
    <name type="scientific">Candidatus Solincola sediminis</name>
    <dbReference type="NCBI Taxonomy" id="1797199"/>
    <lineage>
        <taxon>Bacteria</taxon>
        <taxon>Bacillati</taxon>
        <taxon>Actinomycetota</taxon>
        <taxon>Candidatus Geothermincolia</taxon>
        <taxon>Candidatus Geothermincolales</taxon>
        <taxon>Candidatus Geothermincolaceae</taxon>
        <taxon>Candidatus Solincola</taxon>
    </lineage>
</organism>
<comment type="caution">
    <text evidence="2">The sequence shown here is derived from an EMBL/GenBank/DDBJ whole genome shotgun (WGS) entry which is preliminary data.</text>
</comment>
<accession>A0A1F2WFB9</accession>
<dbReference type="CDD" id="cd07361">
    <property type="entry name" value="MEMO_like"/>
    <property type="match status" value="1"/>
</dbReference>
<comment type="similarity">
    <text evidence="1">Belongs to the MEMO1 family.</text>
</comment>
<proteinExistence type="inferred from homology"/>
<evidence type="ECO:0000313" key="3">
    <source>
        <dbReference type="Proteomes" id="UP000177876"/>
    </source>
</evidence>
<dbReference type="EMBL" id="MELK01000053">
    <property type="protein sequence ID" value="OFW55544.1"/>
    <property type="molecule type" value="Genomic_DNA"/>
</dbReference>
<dbReference type="AlphaFoldDB" id="A0A1F2WFB9"/>
<reference evidence="2 3" key="1">
    <citation type="journal article" date="2016" name="Nat. Commun.">
        <title>Thousands of microbial genomes shed light on interconnected biogeochemical processes in an aquifer system.</title>
        <authorList>
            <person name="Anantharaman K."/>
            <person name="Brown C.T."/>
            <person name="Hug L.A."/>
            <person name="Sharon I."/>
            <person name="Castelle C.J."/>
            <person name="Probst A.J."/>
            <person name="Thomas B.C."/>
            <person name="Singh A."/>
            <person name="Wilkins M.J."/>
            <person name="Karaoz U."/>
            <person name="Brodie E.L."/>
            <person name="Williams K.H."/>
            <person name="Hubbard S.S."/>
            <person name="Banfield J.F."/>
        </authorList>
    </citation>
    <scope>NUCLEOTIDE SEQUENCE [LARGE SCALE GENOMIC DNA]</scope>
</reference>
<protein>
    <submittedName>
        <fullName evidence="2">AmmeMemoRadiSam system protein B</fullName>
    </submittedName>
</protein>
<dbReference type="PANTHER" id="PTHR11060:SF0">
    <property type="entry name" value="PROTEIN MEMO1"/>
    <property type="match status" value="1"/>
</dbReference>
<dbReference type="Proteomes" id="UP000177876">
    <property type="component" value="Unassembled WGS sequence"/>
</dbReference>
<dbReference type="Pfam" id="PF01875">
    <property type="entry name" value="Memo"/>
    <property type="match status" value="1"/>
</dbReference>
<dbReference type="Gene3D" id="3.40.830.10">
    <property type="entry name" value="LigB-like"/>
    <property type="match status" value="1"/>
</dbReference>
<dbReference type="NCBIfam" id="TIGR04336">
    <property type="entry name" value="AmmeMemoSam_B"/>
    <property type="match status" value="1"/>
</dbReference>
<dbReference type="STRING" id="1797197.A2Y75_09535"/>
<evidence type="ECO:0000313" key="2">
    <source>
        <dbReference type="EMBL" id="OFW55544.1"/>
    </source>
</evidence>
<name>A0A1F2WFB9_9ACTN</name>